<dbReference type="AlphaFoldDB" id="A0A0C9Z6V2"/>
<evidence type="ECO:0000313" key="7">
    <source>
        <dbReference type="EMBL" id="KIK15623.1"/>
    </source>
</evidence>
<dbReference type="OrthoDB" id="2448202at2759"/>
<name>A0A0C9Z6V2_9AGAM</name>
<keyword evidence="2" id="KW-0479">Metal-binding</keyword>
<dbReference type="GO" id="GO:0046983">
    <property type="term" value="F:protein dimerization activity"/>
    <property type="evidence" value="ECO:0007669"/>
    <property type="project" value="InterPro"/>
</dbReference>
<organism evidence="7 8">
    <name type="scientific">Pisolithus microcarpus 441</name>
    <dbReference type="NCBI Taxonomy" id="765257"/>
    <lineage>
        <taxon>Eukaryota</taxon>
        <taxon>Fungi</taxon>
        <taxon>Dikarya</taxon>
        <taxon>Basidiomycota</taxon>
        <taxon>Agaricomycotina</taxon>
        <taxon>Agaricomycetes</taxon>
        <taxon>Agaricomycetidae</taxon>
        <taxon>Boletales</taxon>
        <taxon>Sclerodermatineae</taxon>
        <taxon>Pisolithaceae</taxon>
        <taxon>Pisolithus</taxon>
    </lineage>
</organism>
<evidence type="ECO:0000256" key="3">
    <source>
        <dbReference type="ARBA" id="ARBA00022771"/>
    </source>
</evidence>
<reference evidence="8" key="2">
    <citation type="submission" date="2015-01" db="EMBL/GenBank/DDBJ databases">
        <title>Evolutionary Origins and Diversification of the Mycorrhizal Mutualists.</title>
        <authorList>
            <consortium name="DOE Joint Genome Institute"/>
            <consortium name="Mycorrhizal Genomics Consortium"/>
            <person name="Kohler A."/>
            <person name="Kuo A."/>
            <person name="Nagy L.G."/>
            <person name="Floudas D."/>
            <person name="Copeland A."/>
            <person name="Barry K.W."/>
            <person name="Cichocki N."/>
            <person name="Veneault-Fourrey C."/>
            <person name="LaButti K."/>
            <person name="Lindquist E.A."/>
            <person name="Lipzen A."/>
            <person name="Lundell T."/>
            <person name="Morin E."/>
            <person name="Murat C."/>
            <person name="Riley R."/>
            <person name="Ohm R."/>
            <person name="Sun H."/>
            <person name="Tunlid A."/>
            <person name="Henrissat B."/>
            <person name="Grigoriev I.V."/>
            <person name="Hibbett D.S."/>
            <person name="Martin F."/>
        </authorList>
    </citation>
    <scope>NUCLEOTIDE SEQUENCE [LARGE SCALE GENOMIC DNA]</scope>
    <source>
        <strain evidence="8">441</strain>
    </source>
</reference>
<dbReference type="PANTHER" id="PTHR46481">
    <property type="entry name" value="ZINC FINGER BED DOMAIN-CONTAINING PROTEIN 4"/>
    <property type="match status" value="1"/>
</dbReference>
<dbReference type="GO" id="GO:0008270">
    <property type="term" value="F:zinc ion binding"/>
    <property type="evidence" value="ECO:0007669"/>
    <property type="project" value="UniProtKB-KW"/>
</dbReference>
<dbReference type="HOGENOM" id="CLU_009123_6_1_1"/>
<dbReference type="Pfam" id="PF05699">
    <property type="entry name" value="Dimer_Tnp_hAT"/>
    <property type="match status" value="1"/>
</dbReference>
<keyword evidence="5" id="KW-0539">Nucleus</keyword>
<dbReference type="EMBL" id="KN833882">
    <property type="protein sequence ID" value="KIK15623.1"/>
    <property type="molecule type" value="Genomic_DNA"/>
</dbReference>
<accession>A0A0C9Z6V2</accession>
<sequence length="260" mass="29467">MPNLQLLHDIKTRWDSTFYMLNHVHAVQPAVNLFVALPSQQKDLAKHKLSNAEWSVLWDYETILNMEEYHCMKVTEQAVTQSSTAPDLLDALTQQFNIGNMALGLEVQGGQQSVQEEYQLYINGSCVSETTDPLKFWEVNQMQFPTLFAITMDYLPIQASSVPCERVFSSSAETDTKKWNRIGPILMEALQMLKFHLKQEHINFLANWATPTASLFEGEPEESAKGMQGPDVHISDLDTLLNKSTAEDGDRLLVNIKIFS</sequence>
<protein>
    <submittedName>
        <fullName evidence="7">Unplaced genomic scaffold scaffold_198, whole genome shotgun sequence</fullName>
    </submittedName>
</protein>
<dbReference type="SUPFAM" id="SSF53098">
    <property type="entry name" value="Ribonuclease H-like"/>
    <property type="match status" value="1"/>
</dbReference>
<reference evidence="7 8" key="1">
    <citation type="submission" date="2014-04" db="EMBL/GenBank/DDBJ databases">
        <authorList>
            <consortium name="DOE Joint Genome Institute"/>
            <person name="Kuo A."/>
            <person name="Kohler A."/>
            <person name="Costa M.D."/>
            <person name="Nagy L.G."/>
            <person name="Floudas D."/>
            <person name="Copeland A."/>
            <person name="Barry K.W."/>
            <person name="Cichocki N."/>
            <person name="Veneault-Fourrey C."/>
            <person name="LaButti K."/>
            <person name="Lindquist E.A."/>
            <person name="Lipzen A."/>
            <person name="Lundell T."/>
            <person name="Morin E."/>
            <person name="Murat C."/>
            <person name="Sun H."/>
            <person name="Tunlid A."/>
            <person name="Henrissat B."/>
            <person name="Grigoriev I.V."/>
            <person name="Hibbett D.S."/>
            <person name="Martin F."/>
            <person name="Nordberg H.P."/>
            <person name="Cantor M.N."/>
            <person name="Hua S.X."/>
        </authorList>
    </citation>
    <scope>NUCLEOTIDE SEQUENCE [LARGE SCALE GENOMIC DNA]</scope>
    <source>
        <strain evidence="7 8">441</strain>
    </source>
</reference>
<evidence type="ECO:0000256" key="4">
    <source>
        <dbReference type="ARBA" id="ARBA00022833"/>
    </source>
</evidence>
<keyword evidence="8" id="KW-1185">Reference proteome</keyword>
<dbReference type="GO" id="GO:0005634">
    <property type="term" value="C:nucleus"/>
    <property type="evidence" value="ECO:0007669"/>
    <property type="project" value="UniProtKB-SubCell"/>
</dbReference>
<gene>
    <name evidence="7" type="ORF">PISMIDRAFT_16364</name>
</gene>
<dbReference type="InterPro" id="IPR012337">
    <property type="entry name" value="RNaseH-like_sf"/>
</dbReference>
<dbReference type="PANTHER" id="PTHR46481:SF10">
    <property type="entry name" value="ZINC FINGER BED DOMAIN-CONTAINING PROTEIN 39"/>
    <property type="match status" value="1"/>
</dbReference>
<evidence type="ECO:0000313" key="8">
    <source>
        <dbReference type="Proteomes" id="UP000054018"/>
    </source>
</evidence>
<dbReference type="InterPro" id="IPR008906">
    <property type="entry name" value="HATC_C_dom"/>
</dbReference>
<comment type="subcellular location">
    <subcellularLocation>
        <location evidence="1">Nucleus</location>
    </subcellularLocation>
</comment>
<dbReference type="Proteomes" id="UP000054018">
    <property type="component" value="Unassembled WGS sequence"/>
</dbReference>
<keyword evidence="3" id="KW-0863">Zinc-finger</keyword>
<keyword evidence="4" id="KW-0862">Zinc</keyword>
<evidence type="ECO:0000256" key="5">
    <source>
        <dbReference type="ARBA" id="ARBA00023242"/>
    </source>
</evidence>
<evidence type="ECO:0000259" key="6">
    <source>
        <dbReference type="Pfam" id="PF05699"/>
    </source>
</evidence>
<dbReference type="InterPro" id="IPR052035">
    <property type="entry name" value="ZnF_BED_domain_contain"/>
</dbReference>
<proteinExistence type="predicted"/>
<feature type="domain" description="HAT C-terminal dimerisation" evidence="6">
    <location>
        <begin position="118"/>
        <end position="195"/>
    </location>
</feature>
<evidence type="ECO:0000256" key="2">
    <source>
        <dbReference type="ARBA" id="ARBA00022723"/>
    </source>
</evidence>
<evidence type="ECO:0000256" key="1">
    <source>
        <dbReference type="ARBA" id="ARBA00004123"/>
    </source>
</evidence>